<reference evidence="2 3" key="1">
    <citation type="submission" date="2019-06" db="EMBL/GenBank/DDBJ databases">
        <authorList>
            <person name="Palmer J.M."/>
        </authorList>
    </citation>
    <scope>NUCLEOTIDE SEQUENCE [LARGE SCALE GENOMIC DNA]</scope>
    <source>
        <strain evidence="2 3">TWF703</strain>
    </source>
</reference>
<proteinExistence type="predicted"/>
<dbReference type="Proteomes" id="UP000480548">
    <property type="component" value="Unassembled WGS sequence"/>
</dbReference>
<feature type="compositionally biased region" description="Basic and acidic residues" evidence="1">
    <location>
        <begin position="626"/>
        <end position="642"/>
    </location>
</feature>
<organism evidence="2 3">
    <name type="scientific">Orbilia oligospora</name>
    <name type="common">Nematode-trapping fungus</name>
    <name type="synonym">Arthrobotrys oligospora</name>
    <dbReference type="NCBI Taxonomy" id="2813651"/>
    <lineage>
        <taxon>Eukaryota</taxon>
        <taxon>Fungi</taxon>
        <taxon>Dikarya</taxon>
        <taxon>Ascomycota</taxon>
        <taxon>Pezizomycotina</taxon>
        <taxon>Orbiliomycetes</taxon>
        <taxon>Orbiliales</taxon>
        <taxon>Orbiliaceae</taxon>
        <taxon>Orbilia</taxon>
    </lineage>
</organism>
<feature type="compositionally biased region" description="Acidic residues" evidence="1">
    <location>
        <begin position="555"/>
        <end position="564"/>
    </location>
</feature>
<name>A0A7C8NJK5_ORBOL</name>
<feature type="compositionally biased region" description="Basic and acidic residues" evidence="1">
    <location>
        <begin position="91"/>
        <end position="100"/>
    </location>
</feature>
<dbReference type="AlphaFoldDB" id="A0A7C8NJK5"/>
<gene>
    <name evidence="2" type="ORF">TWF703_002666</name>
</gene>
<dbReference type="EMBL" id="WIQZ01000155">
    <property type="protein sequence ID" value="KAF3120287.1"/>
    <property type="molecule type" value="Genomic_DNA"/>
</dbReference>
<comment type="caution">
    <text evidence="2">The sequence shown here is derived from an EMBL/GenBank/DDBJ whole genome shotgun (WGS) entry which is preliminary data.</text>
</comment>
<accession>A0A7C8NJK5</accession>
<feature type="compositionally biased region" description="Basic residues" evidence="1">
    <location>
        <begin position="59"/>
        <end position="69"/>
    </location>
</feature>
<evidence type="ECO:0000256" key="1">
    <source>
        <dbReference type="SAM" id="MobiDB-lite"/>
    </source>
</evidence>
<feature type="region of interest" description="Disordered" evidence="1">
    <location>
        <begin position="141"/>
        <end position="194"/>
    </location>
</feature>
<protein>
    <submittedName>
        <fullName evidence="2">Uncharacterized protein</fullName>
    </submittedName>
</protein>
<feature type="region of interest" description="Disordered" evidence="1">
    <location>
        <begin position="1"/>
        <end position="35"/>
    </location>
</feature>
<sequence>MPIHPSTPPKKNELSTISPRFSTPDHWNETGEEIEFTPWEQEIITLKSGTNIKSVIPKQPKRPRGRPPGKSKDSSKAKTPARTYKSRCRSKTLDESKDLAKTNFPRKPIGKRVFLSPETLTLTRFKPVGYLDPIEKAAARSKIKPEPKKLETMKKSENPKKLVNMRKPVIKRKPPLQSEMPPRRSVPIENITDKPGRHKKWFEDIDEDLLRGTKWARQLNQNSLQRKNGNPGVLSESKTRKAYNESISAKQKTVTVAKRVLPPPRQTSARKKPEQAATTDQILDCIRQHSPQLGNTVSPQSDQQLQNKPTVKMKEKAKPQSFGFESFQFEDVSEALLDAALKMRGRGKEQNPSLELYLDIDFSDSEVEITRKTIDAARGISVHKPTEPPTKPTEPKQRAKIDSFADFSFESVSESDFGLPRQPVNAVQGDGSKPPIPKKLHEGTDHNKAAIVDIDSTAVARIPQMCLPAPKYNFDYGDDGNDLKQIELRLRDLEALRQGRERALMHKTEPLPAGTPYVQVPKTQPVSEVVKNAEVIDKTTRSMAMSGKKRGRESNEDDEKDENEDVKRRKWNTGARKGNTGQPSSDAGQGVDMTDGEGNRRLAREAKQTQKPQEGNKGARGRKTKKTEADVERALTREEAKRLARQNPGKQFVFDLDDKPQD</sequence>
<evidence type="ECO:0000313" key="2">
    <source>
        <dbReference type="EMBL" id="KAF3120287.1"/>
    </source>
</evidence>
<feature type="region of interest" description="Disordered" evidence="1">
    <location>
        <begin position="47"/>
        <end position="103"/>
    </location>
</feature>
<feature type="compositionally biased region" description="Basic and acidic residues" evidence="1">
    <location>
        <begin position="597"/>
        <end position="608"/>
    </location>
</feature>
<feature type="region of interest" description="Disordered" evidence="1">
    <location>
        <begin position="534"/>
        <end position="662"/>
    </location>
</feature>
<feature type="compositionally biased region" description="Basic and acidic residues" evidence="1">
    <location>
        <begin position="141"/>
        <end position="160"/>
    </location>
</feature>
<evidence type="ECO:0000313" key="3">
    <source>
        <dbReference type="Proteomes" id="UP000480548"/>
    </source>
</evidence>